<protein>
    <submittedName>
        <fullName evidence="2">M1 family metallopeptidase</fullName>
        <ecNumber evidence="2">3.4.11.-</ecNumber>
    </submittedName>
</protein>
<keyword evidence="3" id="KW-1185">Reference proteome</keyword>
<dbReference type="InterPro" id="IPR034015">
    <property type="entry name" value="M1_LTA4H"/>
</dbReference>
<dbReference type="PANTHER" id="PTHR45726">
    <property type="entry name" value="LEUKOTRIENE A-4 HYDROLASE"/>
    <property type="match status" value="1"/>
</dbReference>
<comment type="caution">
    <text evidence="2">The sequence shown here is derived from an EMBL/GenBank/DDBJ whole genome shotgun (WGS) entry which is preliminary data.</text>
</comment>
<dbReference type="InterPro" id="IPR014782">
    <property type="entry name" value="Peptidase_M1_dom"/>
</dbReference>
<proteinExistence type="predicted"/>
<dbReference type="CDD" id="cd09604">
    <property type="entry name" value="M1_APN_like"/>
    <property type="match status" value="1"/>
</dbReference>
<evidence type="ECO:0000313" key="2">
    <source>
        <dbReference type="EMBL" id="MFD1314267.1"/>
    </source>
</evidence>
<dbReference type="Proteomes" id="UP001597201">
    <property type="component" value="Unassembled WGS sequence"/>
</dbReference>
<keyword evidence="2" id="KW-0378">Hydrolase</keyword>
<dbReference type="SUPFAM" id="SSF55486">
    <property type="entry name" value="Metalloproteases ('zincins'), catalytic domain"/>
    <property type="match status" value="1"/>
</dbReference>
<dbReference type="PANTHER" id="PTHR45726:SF3">
    <property type="entry name" value="LEUKOTRIENE A-4 HYDROLASE"/>
    <property type="match status" value="1"/>
</dbReference>
<accession>A0ABW3XXI7</accession>
<dbReference type="EC" id="3.4.11.-" evidence="2"/>
<feature type="domain" description="Peptidase M1 membrane alanine aminopeptidase" evidence="1">
    <location>
        <begin position="322"/>
        <end position="503"/>
    </location>
</feature>
<reference evidence="3" key="1">
    <citation type="journal article" date="2019" name="Int. J. Syst. Evol. Microbiol.">
        <title>The Global Catalogue of Microorganisms (GCM) 10K type strain sequencing project: providing services to taxonomists for standard genome sequencing and annotation.</title>
        <authorList>
            <consortium name="The Broad Institute Genomics Platform"/>
            <consortium name="The Broad Institute Genome Sequencing Center for Infectious Disease"/>
            <person name="Wu L."/>
            <person name="Ma J."/>
        </authorList>
    </citation>
    <scope>NUCLEOTIDE SEQUENCE [LARGE SCALE GENOMIC DNA]</scope>
    <source>
        <strain evidence="3">CCUG 61485</strain>
    </source>
</reference>
<organism evidence="2 3">
    <name type="scientific">Namhaeicola litoreus</name>
    <dbReference type="NCBI Taxonomy" id="1052145"/>
    <lineage>
        <taxon>Bacteria</taxon>
        <taxon>Pseudomonadati</taxon>
        <taxon>Bacteroidota</taxon>
        <taxon>Flavobacteriia</taxon>
        <taxon>Flavobacteriales</taxon>
        <taxon>Flavobacteriaceae</taxon>
        <taxon>Namhaeicola</taxon>
    </lineage>
</organism>
<sequence>MKKFLFFLLICQISFAQKETYWQQHVNYTMDIDMDVEKFQYKGKQKLVYTNNSPDVLKEVFYHLQFNAFQPGSDMDIRLQNIPDPDRRMVNNLGTRENPVYQSRIAELKPDEIGYQKVISLQQNGKPVSYEVIGTILKVKLNQAIQPGEKSTFDMVFEAQVPIQIRRNGRNNREGVALSMAQWYPKLAEYDDEGWHISQYIAREFYGVWGDFDVTLHIHKDYVVGGTGYLQNPQEVGHGYEDKSKALKLPQGDKLTWHFKAPNVHDFSWAADPEYIHDMIIGENKVALHFFYKNNPETNENWKKLQPKTAELLSYYNKHIGEYPYQQYSVIQAGDGGMEYAMCTFITGGRNLGSLIGVTAHEFAHTWFQFLLATNELKHGWMDEGFTSYISSLAENEILDQKLDNPNEGSYISYYRLVASGQEQPQSLHADKFNYNFSYSWAAYSKGSVFLAQLGYIIGEENLAETLKKYYADFKFKHPKPNDFKRSAEKVSGLQLDWYLNYWTQTTSTIDYAVQNVEAKKITLANLGSMPMPLDVLVTYTDGKTELFNIPLQDMMGHKPTKAKVLPSWSWVHPSYSFETQKPIKSVEIDPKNLMADIDKNNNKVIQ</sequence>
<name>A0ABW3XXI7_9FLAO</name>
<evidence type="ECO:0000313" key="3">
    <source>
        <dbReference type="Proteomes" id="UP001597201"/>
    </source>
</evidence>
<dbReference type="InterPro" id="IPR027268">
    <property type="entry name" value="Peptidase_M4/M1_CTD_sf"/>
</dbReference>
<gene>
    <name evidence="2" type="ORF">ACFQ39_01455</name>
</gene>
<evidence type="ECO:0000259" key="1">
    <source>
        <dbReference type="Pfam" id="PF01433"/>
    </source>
</evidence>
<dbReference type="RefSeq" id="WP_377175708.1">
    <property type="nucleotide sequence ID" value="NZ_JBHTMY010000001.1"/>
</dbReference>
<dbReference type="Gene3D" id="1.10.390.10">
    <property type="entry name" value="Neutral Protease Domain 2"/>
    <property type="match status" value="1"/>
</dbReference>
<dbReference type="Pfam" id="PF01433">
    <property type="entry name" value="Peptidase_M1"/>
    <property type="match status" value="1"/>
</dbReference>
<keyword evidence="2" id="KW-0031">Aminopeptidase</keyword>
<dbReference type="EMBL" id="JBHTMY010000001">
    <property type="protein sequence ID" value="MFD1314267.1"/>
    <property type="molecule type" value="Genomic_DNA"/>
</dbReference>
<keyword evidence="2" id="KW-0645">Protease</keyword>
<dbReference type="GO" id="GO:0004177">
    <property type="term" value="F:aminopeptidase activity"/>
    <property type="evidence" value="ECO:0007669"/>
    <property type="project" value="UniProtKB-KW"/>
</dbReference>